<keyword evidence="6 9" id="KW-0067">ATP-binding</keyword>
<evidence type="ECO:0000313" key="12">
    <source>
        <dbReference type="EMBL" id="BBI99567.1"/>
    </source>
</evidence>
<dbReference type="EMBL" id="AP019536">
    <property type="protein sequence ID" value="BBI99567.1"/>
    <property type="molecule type" value="Genomic_DNA"/>
</dbReference>
<dbReference type="Gene3D" id="3.90.550.10">
    <property type="entry name" value="Spore Coat Polysaccharide Biosynthesis Protein SpsA, Chain A"/>
    <property type="match status" value="1"/>
</dbReference>
<feature type="domain" description="Nucleotidyl transferase" evidence="10">
    <location>
        <begin position="33"/>
        <end position="302"/>
    </location>
</feature>
<dbReference type="PANTHER" id="PTHR43523">
    <property type="entry name" value="GLUCOSE-1-PHOSPHATE ADENYLYLTRANSFERASE-RELATED"/>
    <property type="match status" value="1"/>
</dbReference>
<dbReference type="HAMAP" id="MF_00624">
    <property type="entry name" value="GlgC"/>
    <property type="match status" value="1"/>
</dbReference>
<dbReference type="SUPFAM" id="SSF51161">
    <property type="entry name" value="Trimeric LpxA-like enzymes"/>
    <property type="match status" value="1"/>
</dbReference>
<reference evidence="12 13" key="1">
    <citation type="submission" date="2019-03" db="EMBL/GenBank/DDBJ databases">
        <title>Complete genome sequence of Ferrigenium kumadai strain An22, a microaerophilic iron-oxidizing bacterium isolated from a paddy field soil.</title>
        <authorList>
            <person name="Watanabe T."/>
            <person name="Asakawa S."/>
        </authorList>
    </citation>
    <scope>NUCLEOTIDE SEQUENCE [LARGE SCALE GENOMIC DNA]</scope>
    <source>
        <strain evidence="12 13">An22</strain>
    </source>
</reference>
<dbReference type="CDD" id="cd02508">
    <property type="entry name" value="ADP_Glucose_PP"/>
    <property type="match status" value="1"/>
</dbReference>
<dbReference type="InterPro" id="IPR023049">
    <property type="entry name" value="GlgC_bac"/>
</dbReference>
<dbReference type="Gene3D" id="2.160.10.10">
    <property type="entry name" value="Hexapeptide repeat proteins"/>
    <property type="match status" value="1"/>
</dbReference>
<keyword evidence="2 9" id="KW-0321">Glycogen metabolism</keyword>
<comment type="similarity">
    <text evidence="1 9">Belongs to the bacterial/plant glucose-1-phosphate adenylyltransferase family.</text>
</comment>
<organism evidence="12 13">
    <name type="scientific">Ferrigenium kumadai</name>
    <dbReference type="NCBI Taxonomy" id="1682490"/>
    <lineage>
        <taxon>Bacteria</taxon>
        <taxon>Pseudomonadati</taxon>
        <taxon>Pseudomonadota</taxon>
        <taxon>Betaproteobacteria</taxon>
        <taxon>Nitrosomonadales</taxon>
        <taxon>Gallionellaceae</taxon>
        <taxon>Ferrigenium</taxon>
    </lineage>
</organism>
<evidence type="ECO:0000256" key="3">
    <source>
        <dbReference type="ARBA" id="ARBA00022679"/>
    </source>
</evidence>
<dbReference type="NCBIfam" id="NF001947">
    <property type="entry name" value="PRK00725.1"/>
    <property type="match status" value="1"/>
</dbReference>
<evidence type="ECO:0000259" key="10">
    <source>
        <dbReference type="Pfam" id="PF00483"/>
    </source>
</evidence>
<comment type="subunit">
    <text evidence="9">Homotetramer.</text>
</comment>
<dbReference type="GO" id="GO:0005524">
    <property type="term" value="F:ATP binding"/>
    <property type="evidence" value="ECO:0007669"/>
    <property type="project" value="UniProtKB-KW"/>
</dbReference>
<dbReference type="GO" id="GO:0005978">
    <property type="term" value="P:glycogen biosynthetic process"/>
    <property type="evidence" value="ECO:0007669"/>
    <property type="project" value="UniProtKB-UniRule"/>
</dbReference>
<keyword evidence="8 9" id="KW-0119">Carbohydrate metabolism</keyword>
<comment type="pathway">
    <text evidence="9">Glycan biosynthesis; glycogen biosynthesis.</text>
</comment>
<dbReference type="InterPro" id="IPR011831">
    <property type="entry name" value="ADP-Glc_PPase"/>
</dbReference>
<dbReference type="NCBIfam" id="TIGR02091">
    <property type="entry name" value="glgC"/>
    <property type="match status" value="1"/>
</dbReference>
<keyword evidence="4 9" id="KW-0548">Nucleotidyltransferase</keyword>
<evidence type="ECO:0000256" key="9">
    <source>
        <dbReference type="HAMAP-Rule" id="MF_00624"/>
    </source>
</evidence>
<evidence type="ECO:0000256" key="1">
    <source>
        <dbReference type="ARBA" id="ARBA00010443"/>
    </source>
</evidence>
<dbReference type="PROSITE" id="PS00809">
    <property type="entry name" value="ADP_GLC_PYROPHOSPH_2"/>
    <property type="match status" value="1"/>
</dbReference>
<comment type="catalytic activity">
    <reaction evidence="9">
        <text>alpha-D-glucose 1-phosphate + ATP + H(+) = ADP-alpha-D-glucose + diphosphate</text>
        <dbReference type="Rhea" id="RHEA:12120"/>
        <dbReference type="ChEBI" id="CHEBI:15378"/>
        <dbReference type="ChEBI" id="CHEBI:30616"/>
        <dbReference type="ChEBI" id="CHEBI:33019"/>
        <dbReference type="ChEBI" id="CHEBI:57498"/>
        <dbReference type="ChEBI" id="CHEBI:58601"/>
        <dbReference type="EC" id="2.7.7.27"/>
    </reaction>
</comment>
<feature type="binding site" evidence="9">
    <location>
        <position position="125"/>
    </location>
    <ligand>
        <name>alpha-D-glucose 1-phosphate</name>
        <dbReference type="ChEBI" id="CHEBI:58601"/>
    </ligand>
</feature>
<dbReference type="InterPro" id="IPR005836">
    <property type="entry name" value="ADP_Glu_pyroP_CS"/>
</dbReference>
<dbReference type="Pfam" id="PF24894">
    <property type="entry name" value="Hexapep_GlmU"/>
    <property type="match status" value="1"/>
</dbReference>
<feature type="binding site" evidence="9">
    <location>
        <position position="223"/>
    </location>
    <ligand>
        <name>alpha-D-glucose 1-phosphate</name>
        <dbReference type="ChEBI" id="CHEBI:58601"/>
    </ligand>
</feature>
<feature type="binding site" evidence="9">
    <location>
        <begin position="205"/>
        <end position="206"/>
    </location>
    <ligand>
        <name>alpha-D-glucose 1-phosphate</name>
        <dbReference type="ChEBI" id="CHEBI:58601"/>
    </ligand>
</feature>
<dbReference type="RefSeq" id="WP_212784811.1">
    <property type="nucleotide sequence ID" value="NZ_AP019536.1"/>
</dbReference>
<keyword evidence="7 9" id="KW-0320">Glycogen biosynthesis</keyword>
<feature type="site" description="Could play a key role in the communication between the regulatory and the substrate sites" evidence="9">
    <location>
        <position position="85"/>
    </location>
</feature>
<feature type="domain" description="Glucose-1-phosphate adenylyltransferase/Bifunctional protein GlmU-like C-terminal hexapeptide" evidence="11">
    <location>
        <begin position="325"/>
        <end position="428"/>
    </location>
</feature>
<evidence type="ECO:0000256" key="4">
    <source>
        <dbReference type="ARBA" id="ARBA00022695"/>
    </source>
</evidence>
<keyword evidence="3 9" id="KW-0808">Transferase</keyword>
<dbReference type="Proteomes" id="UP001319121">
    <property type="component" value="Chromosome"/>
</dbReference>
<dbReference type="AlphaFoldDB" id="A0AAN1SYV4"/>
<dbReference type="PANTHER" id="PTHR43523:SF2">
    <property type="entry name" value="GLUCOSE-1-PHOSPHATE ADENYLYLTRANSFERASE"/>
    <property type="match status" value="1"/>
</dbReference>
<accession>A0AAN1SYV4</accession>
<dbReference type="CDD" id="cd04651">
    <property type="entry name" value="LbH_G1P_AT_C"/>
    <property type="match status" value="1"/>
</dbReference>
<dbReference type="SUPFAM" id="SSF53448">
    <property type="entry name" value="Nucleotide-diphospho-sugar transferases"/>
    <property type="match status" value="1"/>
</dbReference>
<dbReference type="PROSITE" id="PS00808">
    <property type="entry name" value="ADP_GLC_PYROPHOSPH_1"/>
    <property type="match status" value="1"/>
</dbReference>
<comment type="function">
    <text evidence="9">Involved in the biosynthesis of ADP-glucose, a building block required for the elongation reactions to produce glycogen. Catalyzes the reaction between ATP and alpha-D-glucose 1-phosphate (G1P) to produce pyrophosphate and ADP-Glc.</text>
</comment>
<evidence type="ECO:0000256" key="7">
    <source>
        <dbReference type="ARBA" id="ARBA00023056"/>
    </source>
</evidence>
<evidence type="ECO:0000256" key="2">
    <source>
        <dbReference type="ARBA" id="ARBA00022600"/>
    </source>
</evidence>
<dbReference type="NCBIfam" id="NF002023">
    <property type="entry name" value="PRK00844.1"/>
    <property type="match status" value="1"/>
</dbReference>
<feature type="site" description="Could play a key role in the communication between the regulatory and the substrate sites" evidence="9">
    <location>
        <position position="124"/>
    </location>
</feature>
<evidence type="ECO:0000256" key="6">
    <source>
        <dbReference type="ARBA" id="ARBA00022840"/>
    </source>
</evidence>
<dbReference type="EC" id="2.7.7.27" evidence="9"/>
<proteinExistence type="inferred from homology"/>
<protein>
    <recommendedName>
        <fullName evidence="9">Glucose-1-phosphate adenylyltransferase</fullName>
        <ecNumber evidence="9">2.7.7.27</ecNumber>
    </recommendedName>
    <alternativeName>
        <fullName evidence="9">ADP-glucose pyrophosphorylase</fullName>
        <shortName evidence="9">ADPGlc PPase</shortName>
    </alternativeName>
    <alternativeName>
        <fullName evidence="9">ADP-glucose synthase</fullName>
    </alternativeName>
</protein>
<evidence type="ECO:0000256" key="5">
    <source>
        <dbReference type="ARBA" id="ARBA00022741"/>
    </source>
</evidence>
<dbReference type="KEGG" id="fku:FGKAn22_12600"/>
<dbReference type="InterPro" id="IPR056818">
    <property type="entry name" value="GlmU/GlgC-like_hexapep"/>
</dbReference>
<feature type="binding site" evidence="9">
    <location>
        <position position="190"/>
    </location>
    <ligand>
        <name>alpha-D-glucose 1-phosphate</name>
        <dbReference type="ChEBI" id="CHEBI:58601"/>
    </ligand>
</feature>
<name>A0AAN1SYV4_9PROT</name>
<sequence length="441" mass="49801">MNAELNYVQRKYHPAIGDTAPRFISRITKNTYAMVLAGGRGSRLHQLTDWRAKPAVPFGGKFRIIDFVLSNCVNSGIRRIGVATQYKSHSLIRHIQRGWSFLNGQFGESVDILPAQQRVDEEHWYQGTADAVYQNIDILREADPDFVLILAGDHIYKMDYGKLLASHVEKKADMTVACLEVPIADATAFGVMGVDEHARVVKFDEKPAKPASMPGKPDKSLASMGIYVFNTRFLFEQLIRDADDPNSSHDFGKDMIPYLVNKHRVFAQSFDHSCVGMGDDKIPYWRDVGTIDSYWAANMELTRVIPDLNMYDQEWPIWTHQEQLPPAKFVFDEDERRGTAIDSLISGGCIVSGSVVRRSVLFSNVRVNSYCNIEDSVILPNVEVGRHVTLKRVIVDKCCRIPEGLEVGIDPEKDRKRFHVSPNGITLITPEMLGHKVHSIR</sequence>
<dbReference type="InterPro" id="IPR005835">
    <property type="entry name" value="NTP_transferase_dom"/>
</dbReference>
<keyword evidence="5 9" id="KW-0547">Nucleotide-binding</keyword>
<evidence type="ECO:0000259" key="11">
    <source>
        <dbReference type="Pfam" id="PF24894"/>
    </source>
</evidence>
<evidence type="ECO:0000256" key="8">
    <source>
        <dbReference type="ARBA" id="ARBA00023277"/>
    </source>
</evidence>
<dbReference type="InterPro" id="IPR011004">
    <property type="entry name" value="Trimer_LpxA-like_sf"/>
</dbReference>
<dbReference type="InterPro" id="IPR029044">
    <property type="entry name" value="Nucleotide-diphossugar_trans"/>
</dbReference>
<dbReference type="Pfam" id="PF00483">
    <property type="entry name" value="NTP_transferase"/>
    <property type="match status" value="1"/>
</dbReference>
<dbReference type="PROSITE" id="PS00810">
    <property type="entry name" value="ADP_GLC_PYROPHOSPH_3"/>
    <property type="match status" value="1"/>
</dbReference>
<dbReference type="GO" id="GO:0008878">
    <property type="term" value="F:glucose-1-phosphate adenylyltransferase activity"/>
    <property type="evidence" value="ECO:0007669"/>
    <property type="project" value="UniProtKB-UniRule"/>
</dbReference>
<keyword evidence="13" id="KW-1185">Reference proteome</keyword>
<evidence type="ECO:0000313" key="13">
    <source>
        <dbReference type="Proteomes" id="UP001319121"/>
    </source>
</evidence>
<gene>
    <name evidence="9 12" type="primary">glgC</name>
    <name evidence="12" type="ORF">FGKAn22_12600</name>
</gene>